<dbReference type="Proteomes" id="UP001591681">
    <property type="component" value="Unassembled WGS sequence"/>
</dbReference>
<dbReference type="GO" id="GO:0005886">
    <property type="term" value="C:plasma membrane"/>
    <property type="evidence" value="ECO:0007669"/>
    <property type="project" value="UniProtKB-SubCell"/>
</dbReference>
<dbReference type="PRINTS" id="PR00237">
    <property type="entry name" value="GPCRRHODOPSN"/>
</dbReference>
<dbReference type="PANTHER" id="PTHR24249">
    <property type="entry name" value="HISTAMINE RECEPTOR-RELATED G-PROTEIN COUPLED RECEPTOR"/>
    <property type="match status" value="1"/>
</dbReference>
<evidence type="ECO:0000313" key="13">
    <source>
        <dbReference type="Proteomes" id="UP001591681"/>
    </source>
</evidence>
<evidence type="ECO:0000256" key="2">
    <source>
        <dbReference type="ARBA" id="ARBA00022475"/>
    </source>
</evidence>
<evidence type="ECO:0000256" key="5">
    <source>
        <dbReference type="ARBA" id="ARBA00023040"/>
    </source>
</evidence>
<evidence type="ECO:0000256" key="6">
    <source>
        <dbReference type="ARBA" id="ARBA00023136"/>
    </source>
</evidence>
<accession>A0ABD1K5Q6</accession>
<evidence type="ECO:0000256" key="9">
    <source>
        <dbReference type="RuleBase" id="RU000688"/>
    </source>
</evidence>
<evidence type="ECO:0000256" key="3">
    <source>
        <dbReference type="ARBA" id="ARBA00022692"/>
    </source>
</evidence>
<dbReference type="SMART" id="SM01381">
    <property type="entry name" value="7TM_GPCR_Srsx"/>
    <property type="match status" value="1"/>
</dbReference>
<evidence type="ECO:0000256" key="10">
    <source>
        <dbReference type="SAM" id="Phobius"/>
    </source>
</evidence>
<feature type="transmembrane region" description="Helical" evidence="10">
    <location>
        <begin position="145"/>
        <end position="164"/>
    </location>
</feature>
<feature type="transmembrane region" description="Helical" evidence="10">
    <location>
        <begin position="102"/>
        <end position="124"/>
    </location>
</feature>
<feature type="domain" description="G-protein coupled receptors family 1 profile" evidence="11">
    <location>
        <begin position="45"/>
        <end position="297"/>
    </location>
</feature>
<proteinExistence type="inferred from homology"/>
<keyword evidence="13" id="KW-1185">Reference proteome</keyword>
<dbReference type="Pfam" id="PF00001">
    <property type="entry name" value="7tm_1"/>
    <property type="match status" value="1"/>
</dbReference>
<dbReference type="PROSITE" id="PS50262">
    <property type="entry name" value="G_PROTEIN_RECEP_F1_2"/>
    <property type="match status" value="1"/>
</dbReference>
<evidence type="ECO:0000313" key="12">
    <source>
        <dbReference type="EMBL" id="KAL2094470.1"/>
    </source>
</evidence>
<dbReference type="CDD" id="cd15055">
    <property type="entry name" value="7tmA_TAARs"/>
    <property type="match status" value="1"/>
</dbReference>
<dbReference type="Gene3D" id="1.20.1070.10">
    <property type="entry name" value="Rhodopsin 7-helix transmembrane proteins"/>
    <property type="match status" value="1"/>
</dbReference>
<dbReference type="InterPro" id="IPR050569">
    <property type="entry name" value="TAAR"/>
</dbReference>
<evidence type="ECO:0000256" key="7">
    <source>
        <dbReference type="ARBA" id="ARBA00023170"/>
    </source>
</evidence>
<dbReference type="InterPro" id="IPR017452">
    <property type="entry name" value="GPCR_Rhodpsn_7TM"/>
</dbReference>
<evidence type="ECO:0000256" key="1">
    <source>
        <dbReference type="ARBA" id="ARBA00004651"/>
    </source>
</evidence>
<keyword evidence="4 10" id="KW-1133">Transmembrane helix</keyword>
<evidence type="ECO:0000259" key="11">
    <source>
        <dbReference type="PROSITE" id="PS50262"/>
    </source>
</evidence>
<dbReference type="PROSITE" id="PS00237">
    <property type="entry name" value="G_PROTEIN_RECEP_F1_1"/>
    <property type="match status" value="1"/>
</dbReference>
<sequence>MGMHTEVIYCFPALNGSCKKEGRAQGGYIIMYILLFIISASTVFLNLLVIVSVSHFKQLHTPTNLLILSLAMADLHVGLLVMPVEGMRLIETCWYFGDAFCYVFPVIMFVVVSASLGNLVFISVDRYIAVNNPLKYYSCVTPNKAMLCISLSWFGSFVYAMLMLSDHLQSKPQRACHGECLIVFSVPRVISDVVFSFLAPCSIVICLYVKIFFMAKYQTRVMNSVKNANMTTEDVKFRKSESKAAKTLGIVVAIYLLCWIPYYICTLAYGSASSTSVVLTFLIWFMYINSCMNPLIYALFYPWFRVSAKHILTLAILDPGSQYYSLNPDDV</sequence>
<dbReference type="FunFam" id="1.20.1070.10:FF:000279">
    <property type="entry name" value="Trace amine-associated receptor 16f"/>
    <property type="match status" value="1"/>
</dbReference>
<comment type="subcellular location">
    <subcellularLocation>
        <location evidence="1">Cell membrane</location>
        <topology evidence="1">Multi-pass membrane protein</topology>
    </subcellularLocation>
</comment>
<dbReference type="EMBL" id="JBHFQA010000008">
    <property type="protein sequence ID" value="KAL2094470.1"/>
    <property type="molecule type" value="Genomic_DNA"/>
</dbReference>
<dbReference type="SUPFAM" id="SSF81321">
    <property type="entry name" value="Family A G protein-coupled receptor-like"/>
    <property type="match status" value="1"/>
</dbReference>
<keyword evidence="2" id="KW-1003">Cell membrane</keyword>
<dbReference type="PANTHER" id="PTHR24249:SF381">
    <property type="entry name" value="TRACE AMINE ASSOCIATED RECEPTOR 19P-RELATED"/>
    <property type="match status" value="1"/>
</dbReference>
<keyword evidence="7 9" id="KW-0675">Receptor</keyword>
<evidence type="ECO:0000256" key="4">
    <source>
        <dbReference type="ARBA" id="ARBA00022989"/>
    </source>
</evidence>
<reference evidence="12 13" key="1">
    <citation type="submission" date="2024-09" db="EMBL/GenBank/DDBJ databases">
        <title>A chromosome-level genome assembly of Gray's grenadier anchovy, Coilia grayii.</title>
        <authorList>
            <person name="Fu Z."/>
        </authorList>
    </citation>
    <scope>NUCLEOTIDE SEQUENCE [LARGE SCALE GENOMIC DNA]</scope>
    <source>
        <strain evidence="12">G4</strain>
        <tissue evidence="12">Muscle</tissue>
    </source>
</reference>
<dbReference type="AlphaFoldDB" id="A0ABD1K5Q6"/>
<evidence type="ECO:0000256" key="8">
    <source>
        <dbReference type="ARBA" id="ARBA00023224"/>
    </source>
</evidence>
<feature type="transmembrane region" description="Helical" evidence="10">
    <location>
        <begin position="281"/>
        <end position="304"/>
    </location>
</feature>
<keyword evidence="3 9" id="KW-0812">Transmembrane</keyword>
<dbReference type="GO" id="GO:0004930">
    <property type="term" value="F:G protein-coupled receptor activity"/>
    <property type="evidence" value="ECO:0007669"/>
    <property type="project" value="UniProtKB-KW"/>
</dbReference>
<keyword evidence="8 9" id="KW-0807">Transducer</keyword>
<comment type="similarity">
    <text evidence="9">Belongs to the G-protein coupled receptor 1 family.</text>
</comment>
<feature type="transmembrane region" description="Helical" evidence="10">
    <location>
        <begin position="248"/>
        <end position="269"/>
    </location>
</feature>
<feature type="transmembrane region" description="Helical" evidence="10">
    <location>
        <begin position="65"/>
        <end position="82"/>
    </location>
</feature>
<feature type="transmembrane region" description="Helical" evidence="10">
    <location>
        <begin position="29"/>
        <end position="53"/>
    </location>
</feature>
<keyword evidence="5 9" id="KW-0297">G-protein coupled receptor</keyword>
<keyword evidence="6 10" id="KW-0472">Membrane</keyword>
<dbReference type="InterPro" id="IPR000276">
    <property type="entry name" value="GPCR_Rhodpsn"/>
</dbReference>
<comment type="caution">
    <text evidence="12">The sequence shown here is derived from an EMBL/GenBank/DDBJ whole genome shotgun (WGS) entry which is preliminary data.</text>
</comment>
<gene>
    <name evidence="12" type="ORF">ACEWY4_009189</name>
</gene>
<feature type="transmembrane region" description="Helical" evidence="10">
    <location>
        <begin position="193"/>
        <end position="213"/>
    </location>
</feature>
<organism evidence="12 13">
    <name type="scientific">Coilia grayii</name>
    <name type="common">Gray's grenadier anchovy</name>
    <dbReference type="NCBI Taxonomy" id="363190"/>
    <lineage>
        <taxon>Eukaryota</taxon>
        <taxon>Metazoa</taxon>
        <taxon>Chordata</taxon>
        <taxon>Craniata</taxon>
        <taxon>Vertebrata</taxon>
        <taxon>Euteleostomi</taxon>
        <taxon>Actinopterygii</taxon>
        <taxon>Neopterygii</taxon>
        <taxon>Teleostei</taxon>
        <taxon>Clupei</taxon>
        <taxon>Clupeiformes</taxon>
        <taxon>Clupeoidei</taxon>
        <taxon>Engraulidae</taxon>
        <taxon>Coilinae</taxon>
        <taxon>Coilia</taxon>
    </lineage>
</organism>
<name>A0ABD1K5Q6_9TELE</name>
<protein>
    <recommendedName>
        <fullName evidence="11">G-protein coupled receptors family 1 profile domain-containing protein</fullName>
    </recommendedName>
</protein>